<organism evidence="2">
    <name type="scientific">Timspurckia oligopyrenoides</name>
    <dbReference type="NCBI Taxonomy" id="708627"/>
    <lineage>
        <taxon>Eukaryota</taxon>
        <taxon>Rhodophyta</taxon>
        <taxon>Bangiophyceae</taxon>
        <taxon>Porphyridiales</taxon>
        <taxon>Porphyridiaceae</taxon>
        <taxon>Timspurckia</taxon>
    </lineage>
</organism>
<dbReference type="InterPro" id="IPR010298">
    <property type="entry name" value="YacP-like"/>
</dbReference>
<name>A0A7S0ZEL5_9RHOD</name>
<evidence type="ECO:0000256" key="1">
    <source>
        <dbReference type="SAM" id="MobiDB-lite"/>
    </source>
</evidence>
<feature type="region of interest" description="Disordered" evidence="1">
    <location>
        <begin position="41"/>
        <end position="71"/>
    </location>
</feature>
<protein>
    <submittedName>
        <fullName evidence="2">Uncharacterized protein</fullName>
    </submittedName>
</protein>
<feature type="compositionally biased region" description="Basic and acidic residues" evidence="1">
    <location>
        <begin position="61"/>
        <end position="70"/>
    </location>
</feature>
<feature type="compositionally biased region" description="Basic and acidic residues" evidence="1">
    <location>
        <begin position="87"/>
        <end position="96"/>
    </location>
</feature>
<dbReference type="Pfam" id="PF05991">
    <property type="entry name" value="NYN_YacP"/>
    <property type="match status" value="1"/>
</dbReference>
<dbReference type="EMBL" id="HBFP01005333">
    <property type="protein sequence ID" value="CAD8819392.1"/>
    <property type="molecule type" value="Transcribed_RNA"/>
</dbReference>
<evidence type="ECO:0000313" key="2">
    <source>
        <dbReference type="EMBL" id="CAD8819392.1"/>
    </source>
</evidence>
<accession>A0A7S0ZEL5</accession>
<dbReference type="PANTHER" id="PTHR34547:SF1">
    <property type="entry name" value="YACP-LIKE NYN DOMAIN PROTEIN"/>
    <property type="match status" value="1"/>
</dbReference>
<gene>
    <name evidence="2" type="ORF">TOLI1172_LOCUS3781</name>
</gene>
<feature type="compositionally biased region" description="Basic residues" evidence="1">
    <location>
        <begin position="128"/>
        <end position="137"/>
    </location>
</feature>
<feature type="compositionally biased region" description="Low complexity" evidence="1">
    <location>
        <begin position="51"/>
        <end position="60"/>
    </location>
</feature>
<reference evidence="2" key="1">
    <citation type="submission" date="2021-01" db="EMBL/GenBank/DDBJ databases">
        <authorList>
            <person name="Corre E."/>
            <person name="Pelletier E."/>
            <person name="Niang G."/>
            <person name="Scheremetjew M."/>
            <person name="Finn R."/>
            <person name="Kale V."/>
            <person name="Holt S."/>
            <person name="Cochrane G."/>
            <person name="Meng A."/>
            <person name="Brown T."/>
            <person name="Cohen L."/>
        </authorList>
    </citation>
    <scope>NUCLEOTIDE SEQUENCE</scope>
    <source>
        <strain evidence="2">CCMP3278</strain>
    </source>
</reference>
<proteinExistence type="predicted"/>
<dbReference type="AlphaFoldDB" id="A0A7S0ZEL5"/>
<feature type="region of interest" description="Disordered" evidence="1">
    <location>
        <begin position="87"/>
        <end position="143"/>
    </location>
</feature>
<dbReference type="PANTHER" id="PTHR34547">
    <property type="entry name" value="YACP-LIKE NYN DOMAIN PROTEIN"/>
    <property type="match status" value="1"/>
</dbReference>
<sequence length="338" mass="38074">MSTEFYLCFGSSVLLFQLRSHVRSSQLNRCLTAIQCQDLSRRKQHKGQASNGGNNSSNVNESEKVARRVNSDTLMPVKTQLRLLKRIAEMNREQKPRTRTSFRRKKEDGLLETSSDEECGDGSESGALKRRRRKGRKGKDSLPSGKYSLTVPPLCFVDGYNVIGVWKKLKKRWLSGNISSARDELLHEVSQFSAYRGWKCVVVFDGQGSPPEASFLGQRAADIEYDTAHGVAVVYTRAYTADQYIEMRTGEACSAGERQVWAATSDLIQQRVAQAVGAHVMTSSMLVQEIKRARRESLLEVEDEKLRLINQMGQRLIDNVSSQTRDALYDLRSRLDAA</sequence>